<keyword evidence="1" id="KW-0472">Membrane</keyword>
<keyword evidence="1" id="KW-1133">Transmembrane helix</keyword>
<dbReference type="KEGG" id="kbs:EPA93_43795"/>
<dbReference type="RefSeq" id="WP_129893600.1">
    <property type="nucleotide sequence ID" value="NZ_CP035758.1"/>
</dbReference>
<dbReference type="InterPro" id="IPR042150">
    <property type="entry name" value="MmRce1-like"/>
</dbReference>
<keyword evidence="3" id="KW-0378">Hydrolase</keyword>
<feature type="transmembrane region" description="Helical" evidence="1">
    <location>
        <begin position="203"/>
        <end position="226"/>
    </location>
</feature>
<dbReference type="GO" id="GO:0008237">
    <property type="term" value="F:metallopeptidase activity"/>
    <property type="evidence" value="ECO:0007669"/>
    <property type="project" value="UniProtKB-KW"/>
</dbReference>
<keyword evidence="3" id="KW-0482">Metalloprotease</keyword>
<evidence type="ECO:0000313" key="3">
    <source>
        <dbReference type="EMBL" id="QBD82531.1"/>
    </source>
</evidence>
<dbReference type="GO" id="GO:0080120">
    <property type="term" value="P:CAAX-box protein maturation"/>
    <property type="evidence" value="ECO:0007669"/>
    <property type="project" value="UniProtKB-ARBA"/>
</dbReference>
<dbReference type="EMBL" id="CP035758">
    <property type="protein sequence ID" value="QBD82531.1"/>
    <property type="molecule type" value="Genomic_DNA"/>
</dbReference>
<reference evidence="3 4" key="1">
    <citation type="submission" date="2019-01" db="EMBL/GenBank/DDBJ databases">
        <title>Ktedonosporobacter rubrisoli SCAWS-G2.</title>
        <authorList>
            <person name="Huang Y."/>
            <person name="Yan B."/>
        </authorList>
    </citation>
    <scope>NUCLEOTIDE SEQUENCE [LARGE SCALE GENOMIC DNA]</scope>
    <source>
        <strain evidence="3 4">SCAWS-G2</strain>
    </source>
</reference>
<keyword evidence="4" id="KW-1185">Reference proteome</keyword>
<feature type="transmembrane region" description="Helical" evidence="1">
    <location>
        <begin position="173"/>
        <end position="191"/>
    </location>
</feature>
<dbReference type="PANTHER" id="PTHR35797">
    <property type="entry name" value="PROTEASE-RELATED"/>
    <property type="match status" value="1"/>
</dbReference>
<accession>A0A4V0Z0A4</accession>
<dbReference type="AlphaFoldDB" id="A0A4V0Z0A4"/>
<feature type="transmembrane region" description="Helical" evidence="1">
    <location>
        <begin position="25"/>
        <end position="41"/>
    </location>
</feature>
<feature type="domain" description="CAAX prenyl protease 2/Lysostaphin resistance protein A-like" evidence="2">
    <location>
        <begin position="142"/>
        <end position="245"/>
    </location>
</feature>
<evidence type="ECO:0000259" key="2">
    <source>
        <dbReference type="Pfam" id="PF02517"/>
    </source>
</evidence>
<dbReference type="Proteomes" id="UP000290365">
    <property type="component" value="Chromosome"/>
</dbReference>
<feature type="transmembrane region" description="Helical" evidence="1">
    <location>
        <begin position="233"/>
        <end position="253"/>
    </location>
</feature>
<feature type="transmembrane region" description="Helical" evidence="1">
    <location>
        <begin position="102"/>
        <end position="123"/>
    </location>
</feature>
<name>A0A4V0Z0A4_KTERU</name>
<proteinExistence type="predicted"/>
<dbReference type="Pfam" id="PF02517">
    <property type="entry name" value="Rce1-like"/>
    <property type="match status" value="1"/>
</dbReference>
<dbReference type="GO" id="GO:0004175">
    <property type="term" value="F:endopeptidase activity"/>
    <property type="evidence" value="ECO:0007669"/>
    <property type="project" value="UniProtKB-ARBA"/>
</dbReference>
<dbReference type="GO" id="GO:0006508">
    <property type="term" value="P:proteolysis"/>
    <property type="evidence" value="ECO:0007669"/>
    <property type="project" value="UniProtKB-KW"/>
</dbReference>
<evidence type="ECO:0000256" key="1">
    <source>
        <dbReference type="SAM" id="Phobius"/>
    </source>
</evidence>
<protein>
    <submittedName>
        <fullName evidence="3">CPBP family intramembrane metalloprotease</fullName>
    </submittedName>
</protein>
<feature type="transmembrane region" description="Helical" evidence="1">
    <location>
        <begin position="265"/>
        <end position="283"/>
    </location>
</feature>
<evidence type="ECO:0000313" key="4">
    <source>
        <dbReference type="Proteomes" id="UP000290365"/>
    </source>
</evidence>
<feature type="transmembrane region" description="Helical" evidence="1">
    <location>
        <begin position="129"/>
        <end position="152"/>
    </location>
</feature>
<dbReference type="InterPro" id="IPR003675">
    <property type="entry name" value="Rce1/LyrA-like_dom"/>
</dbReference>
<organism evidence="3 4">
    <name type="scientific">Ktedonosporobacter rubrisoli</name>
    <dbReference type="NCBI Taxonomy" id="2509675"/>
    <lineage>
        <taxon>Bacteria</taxon>
        <taxon>Bacillati</taxon>
        <taxon>Chloroflexota</taxon>
        <taxon>Ktedonobacteria</taxon>
        <taxon>Ktedonobacterales</taxon>
        <taxon>Ktedonosporobacteraceae</taxon>
        <taxon>Ktedonosporobacter</taxon>
    </lineage>
</organism>
<gene>
    <name evidence="3" type="ORF">EPA93_43795</name>
</gene>
<keyword evidence="3" id="KW-0645">Protease</keyword>
<keyword evidence="1" id="KW-0812">Transmembrane</keyword>
<dbReference type="OrthoDB" id="9777755at2"/>
<dbReference type="PANTHER" id="PTHR35797:SF1">
    <property type="entry name" value="PROTEASE"/>
    <property type="match status" value="1"/>
</dbReference>
<feature type="transmembrane region" description="Helical" evidence="1">
    <location>
        <begin position="61"/>
        <end position="81"/>
    </location>
</feature>
<sequence length="289" mass="31531">MNITPSCPPTPLLQRCRAIVKRHPLQFYFLLAYGGSWLIWLPSVFAKGGLGLLPFSLPWPLTIYSGVYLGPALAGIAMTAVCKGRPGLHSLLRRCIHWQVGWQWYLFALIGIPFIKFLGSLVLPGVLPTFQVTSLGSALLSYLALLIPAILLSGLPEEIGWRGFALPRLQQRYGALLGSLILGILWGSWHLPMFFTSWEPAGTSLFTLCTFILGVTAASLLITWVFNRTQANLLIVMLIHGAQDAFNSGLLLSYPPGSGKDLGTLIAYGVAAILLLLMTRGQLGMRKQG</sequence>